<dbReference type="FunFam" id="1.10.220.10:FF:000002">
    <property type="entry name" value="Annexin"/>
    <property type="match status" value="1"/>
</dbReference>
<proteinExistence type="inferred from homology"/>
<evidence type="ECO:0000313" key="8">
    <source>
        <dbReference type="Proteomes" id="UP000693946"/>
    </source>
</evidence>
<dbReference type="GO" id="GO:0005509">
    <property type="term" value="F:calcium ion binding"/>
    <property type="evidence" value="ECO:0007669"/>
    <property type="project" value="InterPro"/>
</dbReference>
<dbReference type="GO" id="GO:0001786">
    <property type="term" value="F:phosphatidylserine binding"/>
    <property type="evidence" value="ECO:0007669"/>
    <property type="project" value="TreeGrafter"/>
</dbReference>
<dbReference type="PANTHER" id="PTHR10502">
    <property type="entry name" value="ANNEXIN"/>
    <property type="match status" value="1"/>
</dbReference>
<dbReference type="GO" id="GO:0012506">
    <property type="term" value="C:vesicle membrane"/>
    <property type="evidence" value="ECO:0007669"/>
    <property type="project" value="TreeGrafter"/>
</dbReference>
<dbReference type="FunFam" id="1.10.220.10:FF:000005">
    <property type="entry name" value="Annexin"/>
    <property type="match status" value="1"/>
</dbReference>
<gene>
    <name evidence="7" type="ORF">JOB18_047751</name>
</gene>
<accession>A0AAV6QIQ5</accession>
<keyword evidence="3" id="KW-0106">Calcium</keyword>
<dbReference type="Proteomes" id="UP000693946">
    <property type="component" value="Linkage Group LG5"/>
</dbReference>
<keyword evidence="4" id="KW-0041">Annexin</keyword>
<evidence type="ECO:0000256" key="6">
    <source>
        <dbReference type="SAM" id="MobiDB-lite"/>
    </source>
</evidence>
<feature type="compositionally biased region" description="Basic and acidic residues" evidence="6">
    <location>
        <begin position="335"/>
        <end position="348"/>
    </location>
</feature>
<evidence type="ECO:0000256" key="4">
    <source>
        <dbReference type="ARBA" id="ARBA00023216"/>
    </source>
</evidence>
<dbReference type="FunFam" id="1.10.220.10:FF:000001">
    <property type="entry name" value="Annexin"/>
    <property type="match status" value="1"/>
</dbReference>
<dbReference type="InterPro" id="IPR018252">
    <property type="entry name" value="Annexin_repeat_CS"/>
</dbReference>
<feature type="region of interest" description="Disordered" evidence="6">
    <location>
        <begin position="335"/>
        <end position="364"/>
    </location>
</feature>
<reference evidence="7 8" key="1">
    <citation type="journal article" date="2021" name="Sci. Rep.">
        <title>Chromosome anchoring in Senegalese sole (Solea senegalensis) reveals sex-associated markers and genome rearrangements in flatfish.</title>
        <authorList>
            <person name="Guerrero-Cozar I."/>
            <person name="Gomez-Garrido J."/>
            <person name="Berbel C."/>
            <person name="Martinez-Blanch J.F."/>
            <person name="Alioto T."/>
            <person name="Claros M.G."/>
            <person name="Gagnaire P.A."/>
            <person name="Manchado M."/>
        </authorList>
    </citation>
    <scope>NUCLEOTIDE SEQUENCE [LARGE SCALE GENOMIC DNA]</scope>
    <source>
        <strain evidence="7">Sse05_10M</strain>
    </source>
</reference>
<sequence>MLSLWDNLEDLLDSDCPENQAGTVIHHGEFDPKQDAQTLKEAMDGIGTKEDILIDILTHRDNAERQLIRKAYQDATGNDLVDDLQSETRGDFEDLVVALVRTPAEFDCHEVMDAIKGAGTKDSVLIEIFASRTNQEIKALNDVHLKEKEYLLIRDLRDELNGDIRKAMLLLVEGERDESADVNEQEAVQDAEAMYQAGEDKWGTDESTFIEILCKKSFPQIRRTLVKYKNISEKSLQKSIESEMSGELEELMVAIVKCVKSRPAYFAERLHDSMEGSGTCEATVCRIMVSRSEIDLKNIKAEYKKLYKRSLLSDIEALIAFHRGFTCTNHNNRVSESREVQCPGDRRRGPGGHAPPTRRTPLNNRTLHSYHAQAPLVLARAPALSARTLLAEEPLRLLAVLAANSRSLTEAKTPSSLWRQRQQQWSMQEEETPQIKR</sequence>
<name>A0AAV6QIQ5_SOLSE</name>
<keyword evidence="5" id="KW-0111">Calcium/phospholipid-binding</keyword>
<evidence type="ECO:0000256" key="3">
    <source>
        <dbReference type="ARBA" id="ARBA00022837"/>
    </source>
</evidence>
<dbReference type="PROSITE" id="PS00223">
    <property type="entry name" value="ANNEXIN_1"/>
    <property type="match status" value="1"/>
</dbReference>
<keyword evidence="8" id="KW-1185">Reference proteome</keyword>
<dbReference type="EMBL" id="JAGKHQ010000017">
    <property type="protein sequence ID" value="KAG7491040.1"/>
    <property type="molecule type" value="Genomic_DNA"/>
</dbReference>
<protein>
    <submittedName>
        <fullName evidence="7">Annexin A3</fullName>
    </submittedName>
</protein>
<evidence type="ECO:0000256" key="1">
    <source>
        <dbReference type="ARBA" id="ARBA00007831"/>
    </source>
</evidence>
<dbReference type="PROSITE" id="PS51897">
    <property type="entry name" value="ANNEXIN_2"/>
    <property type="match status" value="4"/>
</dbReference>
<dbReference type="GO" id="GO:0005634">
    <property type="term" value="C:nucleus"/>
    <property type="evidence" value="ECO:0007669"/>
    <property type="project" value="TreeGrafter"/>
</dbReference>
<dbReference type="SMART" id="SM00335">
    <property type="entry name" value="ANX"/>
    <property type="match status" value="4"/>
</dbReference>
<evidence type="ECO:0000256" key="2">
    <source>
        <dbReference type="ARBA" id="ARBA00022737"/>
    </source>
</evidence>
<dbReference type="GO" id="GO:0005544">
    <property type="term" value="F:calcium-dependent phospholipid binding"/>
    <property type="evidence" value="ECO:0007669"/>
    <property type="project" value="UniProtKB-KW"/>
</dbReference>
<feature type="region of interest" description="Disordered" evidence="6">
    <location>
        <begin position="410"/>
        <end position="437"/>
    </location>
</feature>
<dbReference type="AlphaFoldDB" id="A0AAV6QIQ5"/>
<evidence type="ECO:0000256" key="5">
    <source>
        <dbReference type="ARBA" id="ARBA00023302"/>
    </source>
</evidence>
<dbReference type="InterPro" id="IPR018502">
    <property type="entry name" value="Annexin_repeat"/>
</dbReference>
<dbReference type="Pfam" id="PF00191">
    <property type="entry name" value="Annexin"/>
    <property type="match status" value="4"/>
</dbReference>
<comment type="caution">
    <text evidence="7">The sequence shown here is derived from an EMBL/GenBank/DDBJ whole genome shotgun (WGS) entry which is preliminary data.</text>
</comment>
<evidence type="ECO:0000313" key="7">
    <source>
        <dbReference type="EMBL" id="KAG7491040.1"/>
    </source>
</evidence>
<dbReference type="GO" id="GO:0005886">
    <property type="term" value="C:plasma membrane"/>
    <property type="evidence" value="ECO:0007669"/>
    <property type="project" value="TreeGrafter"/>
</dbReference>
<dbReference type="PANTHER" id="PTHR10502:SF25">
    <property type="entry name" value="ANNEXIN A3"/>
    <property type="match status" value="1"/>
</dbReference>
<feature type="compositionally biased region" description="Acidic residues" evidence="6">
    <location>
        <begin position="428"/>
        <end position="437"/>
    </location>
</feature>
<keyword evidence="2" id="KW-0677">Repeat</keyword>
<dbReference type="GO" id="GO:0005737">
    <property type="term" value="C:cytoplasm"/>
    <property type="evidence" value="ECO:0007669"/>
    <property type="project" value="TreeGrafter"/>
</dbReference>
<comment type="similarity">
    <text evidence="1">Belongs to the annexin family.</text>
</comment>
<organism evidence="7 8">
    <name type="scientific">Solea senegalensis</name>
    <name type="common">Senegalese sole</name>
    <dbReference type="NCBI Taxonomy" id="28829"/>
    <lineage>
        <taxon>Eukaryota</taxon>
        <taxon>Metazoa</taxon>
        <taxon>Chordata</taxon>
        <taxon>Craniata</taxon>
        <taxon>Vertebrata</taxon>
        <taxon>Euteleostomi</taxon>
        <taxon>Actinopterygii</taxon>
        <taxon>Neopterygii</taxon>
        <taxon>Teleostei</taxon>
        <taxon>Neoteleostei</taxon>
        <taxon>Acanthomorphata</taxon>
        <taxon>Carangaria</taxon>
        <taxon>Pleuronectiformes</taxon>
        <taxon>Pleuronectoidei</taxon>
        <taxon>Soleidae</taxon>
        <taxon>Solea</taxon>
    </lineage>
</organism>